<keyword evidence="3" id="KW-1185">Reference proteome</keyword>
<gene>
    <name evidence="2" type="ORF">SAMN05421810_106288</name>
</gene>
<dbReference type="RefSeq" id="WP_166677609.1">
    <property type="nucleotide sequence ID" value="NZ_FOWW01000006.1"/>
</dbReference>
<keyword evidence="1" id="KW-0812">Transmembrane</keyword>
<protein>
    <submittedName>
        <fullName evidence="2">Uncharacterized protein</fullName>
    </submittedName>
</protein>
<dbReference type="STRING" id="587909.SAMN05421810_106288"/>
<keyword evidence="1" id="KW-1133">Transmembrane helix</keyword>
<evidence type="ECO:0000313" key="2">
    <source>
        <dbReference type="EMBL" id="SFQ36136.1"/>
    </source>
</evidence>
<proteinExistence type="predicted"/>
<keyword evidence="1" id="KW-0472">Membrane</keyword>
<dbReference type="EMBL" id="FOWW01000006">
    <property type="protein sequence ID" value="SFQ36136.1"/>
    <property type="molecule type" value="Genomic_DNA"/>
</dbReference>
<organism evidence="2 3">
    <name type="scientific">Amycolatopsis arida</name>
    <dbReference type="NCBI Taxonomy" id="587909"/>
    <lineage>
        <taxon>Bacteria</taxon>
        <taxon>Bacillati</taxon>
        <taxon>Actinomycetota</taxon>
        <taxon>Actinomycetes</taxon>
        <taxon>Pseudonocardiales</taxon>
        <taxon>Pseudonocardiaceae</taxon>
        <taxon>Amycolatopsis</taxon>
    </lineage>
</organism>
<evidence type="ECO:0000313" key="3">
    <source>
        <dbReference type="Proteomes" id="UP000198727"/>
    </source>
</evidence>
<feature type="transmembrane region" description="Helical" evidence="1">
    <location>
        <begin position="33"/>
        <end position="52"/>
    </location>
</feature>
<accession>A0A1I5XW60</accession>
<reference evidence="3" key="1">
    <citation type="submission" date="2016-10" db="EMBL/GenBank/DDBJ databases">
        <authorList>
            <person name="Varghese N."/>
            <person name="Submissions S."/>
        </authorList>
    </citation>
    <scope>NUCLEOTIDE SEQUENCE [LARGE SCALE GENOMIC DNA]</scope>
    <source>
        <strain evidence="3">CGMCC 4.5579</strain>
    </source>
</reference>
<feature type="transmembrane region" description="Helical" evidence="1">
    <location>
        <begin position="6"/>
        <end position="26"/>
    </location>
</feature>
<sequence>MVGPGQLVPLLLFALAGFLLGGVYSTWKRSRPLAVTLGVAAALAVGGAVAWLSG</sequence>
<name>A0A1I5XW60_9PSEU</name>
<evidence type="ECO:0000256" key="1">
    <source>
        <dbReference type="SAM" id="Phobius"/>
    </source>
</evidence>
<dbReference type="Proteomes" id="UP000198727">
    <property type="component" value="Unassembled WGS sequence"/>
</dbReference>
<dbReference type="AlphaFoldDB" id="A0A1I5XW60"/>